<gene>
    <name evidence="5" type="ORF">POJ06DRAFT_270022</name>
</gene>
<evidence type="ECO:0000313" key="5">
    <source>
        <dbReference type="EMBL" id="KAJ8098946.1"/>
    </source>
</evidence>
<sequence length="64" mass="7300">MSNGQVIRGGQQSQLIAFSNDKGLTWTKYNGNQFRDPFVFWHTPSSKWTMVACLAMTQILLVYS</sequence>
<dbReference type="Pfam" id="PF00251">
    <property type="entry name" value="Glyco_hydro_32N"/>
    <property type="match status" value="1"/>
</dbReference>
<accession>A0AAD7QQ71</accession>
<dbReference type="GO" id="GO:0005987">
    <property type="term" value="P:sucrose catabolic process"/>
    <property type="evidence" value="ECO:0007669"/>
    <property type="project" value="TreeGrafter"/>
</dbReference>
<keyword evidence="3" id="KW-0326">Glycosidase</keyword>
<comment type="similarity">
    <text evidence="1">Belongs to the glycosyl hydrolase 32 family.</text>
</comment>
<organism evidence="5 6">
    <name type="scientific">Lipomyces tetrasporus</name>
    <dbReference type="NCBI Taxonomy" id="54092"/>
    <lineage>
        <taxon>Eukaryota</taxon>
        <taxon>Fungi</taxon>
        <taxon>Dikarya</taxon>
        <taxon>Ascomycota</taxon>
        <taxon>Saccharomycotina</taxon>
        <taxon>Lipomycetes</taxon>
        <taxon>Lipomycetales</taxon>
        <taxon>Lipomycetaceae</taxon>
        <taxon>Lipomyces</taxon>
    </lineage>
</organism>
<dbReference type="SUPFAM" id="SSF75005">
    <property type="entry name" value="Arabinanase/levansucrase/invertase"/>
    <property type="match status" value="1"/>
</dbReference>
<dbReference type="AlphaFoldDB" id="A0AAD7QQ71"/>
<dbReference type="GO" id="GO:0004575">
    <property type="term" value="F:sucrose alpha-glucosidase activity"/>
    <property type="evidence" value="ECO:0007669"/>
    <property type="project" value="TreeGrafter"/>
</dbReference>
<keyword evidence="2" id="KW-0378">Hydrolase</keyword>
<name>A0AAD7QQ71_9ASCO</name>
<dbReference type="GO" id="GO:0005737">
    <property type="term" value="C:cytoplasm"/>
    <property type="evidence" value="ECO:0007669"/>
    <property type="project" value="TreeGrafter"/>
</dbReference>
<dbReference type="InterPro" id="IPR013148">
    <property type="entry name" value="Glyco_hydro_32_N"/>
</dbReference>
<evidence type="ECO:0000256" key="1">
    <source>
        <dbReference type="ARBA" id="ARBA00009902"/>
    </source>
</evidence>
<dbReference type="PANTHER" id="PTHR42800:SF1">
    <property type="entry name" value="EXOINULINASE INUD (AFU_ORTHOLOGUE AFUA_5G00480)"/>
    <property type="match status" value="1"/>
</dbReference>
<evidence type="ECO:0000259" key="4">
    <source>
        <dbReference type="Pfam" id="PF00251"/>
    </source>
</evidence>
<dbReference type="RefSeq" id="XP_056042396.1">
    <property type="nucleotide sequence ID" value="XM_056189413.1"/>
</dbReference>
<dbReference type="PANTHER" id="PTHR42800">
    <property type="entry name" value="EXOINULINASE INUD (AFU_ORTHOLOGUE AFUA_5G00480)"/>
    <property type="match status" value="1"/>
</dbReference>
<keyword evidence="6" id="KW-1185">Reference proteome</keyword>
<dbReference type="EMBL" id="JARPMG010000008">
    <property type="protein sequence ID" value="KAJ8098946.1"/>
    <property type="molecule type" value="Genomic_DNA"/>
</dbReference>
<dbReference type="Gene3D" id="2.115.10.20">
    <property type="entry name" value="Glycosyl hydrolase domain, family 43"/>
    <property type="match status" value="1"/>
</dbReference>
<reference evidence="5" key="1">
    <citation type="submission" date="2023-03" db="EMBL/GenBank/DDBJ databases">
        <title>Near-Complete genome sequence of Lipomyces tetrasporous NRRL Y-64009, an oleaginous yeast capable of growing on lignocellulosic hydrolysates.</title>
        <authorList>
            <consortium name="Lawrence Berkeley National Laboratory"/>
            <person name="Jagtap S.S."/>
            <person name="Liu J.-J."/>
            <person name="Walukiewicz H.E."/>
            <person name="Pangilinan J."/>
            <person name="Lipzen A."/>
            <person name="Ahrendt S."/>
            <person name="Koriabine M."/>
            <person name="Cobaugh K."/>
            <person name="Salamov A."/>
            <person name="Yoshinaga Y."/>
            <person name="Ng V."/>
            <person name="Daum C."/>
            <person name="Grigoriev I.V."/>
            <person name="Slininger P.J."/>
            <person name="Dien B.S."/>
            <person name="Jin Y.-S."/>
            <person name="Rao C.V."/>
        </authorList>
    </citation>
    <scope>NUCLEOTIDE SEQUENCE</scope>
    <source>
        <strain evidence="5">NRRL Y-64009</strain>
    </source>
</reference>
<dbReference type="InterPro" id="IPR023296">
    <property type="entry name" value="Glyco_hydro_beta-prop_sf"/>
</dbReference>
<evidence type="ECO:0000256" key="3">
    <source>
        <dbReference type="ARBA" id="ARBA00023295"/>
    </source>
</evidence>
<evidence type="ECO:0000313" key="6">
    <source>
        <dbReference type="Proteomes" id="UP001217417"/>
    </source>
</evidence>
<proteinExistence type="inferred from homology"/>
<comment type="caution">
    <text evidence="5">The sequence shown here is derived from an EMBL/GenBank/DDBJ whole genome shotgun (WGS) entry which is preliminary data.</text>
</comment>
<feature type="domain" description="Glycosyl hydrolase family 32 N-terminal" evidence="4">
    <location>
        <begin position="9"/>
        <end position="63"/>
    </location>
</feature>
<dbReference type="GeneID" id="80884579"/>
<dbReference type="Proteomes" id="UP001217417">
    <property type="component" value="Unassembled WGS sequence"/>
</dbReference>
<protein>
    <recommendedName>
        <fullName evidence="4">Glycosyl hydrolase family 32 N-terminal domain-containing protein</fullName>
    </recommendedName>
</protein>
<evidence type="ECO:0000256" key="2">
    <source>
        <dbReference type="ARBA" id="ARBA00022801"/>
    </source>
</evidence>